<sequence>MSNPNAEMKALADSLWNNYFQPKVADATRSCLRLEKATVKAAPSGGTVAVQLPFDDTVLNLPYASSLSGLTAGQSVWVGIPYSDLSNGVVMFDATFQNL</sequence>
<name>A0A8S5LPC4_9CAUD</name>
<evidence type="ECO:0000313" key="1">
    <source>
        <dbReference type="EMBL" id="DAD71884.1"/>
    </source>
</evidence>
<proteinExistence type="predicted"/>
<dbReference type="EMBL" id="BK015888">
    <property type="protein sequence ID" value="DAD71884.1"/>
    <property type="molecule type" value="Genomic_DNA"/>
</dbReference>
<reference evidence="1" key="1">
    <citation type="journal article" date="2021" name="Proc. Natl. Acad. Sci. U.S.A.">
        <title>A Catalog of Tens of Thousands of Viruses from Human Metagenomes Reveals Hidden Associations with Chronic Diseases.</title>
        <authorList>
            <person name="Tisza M.J."/>
            <person name="Buck C.B."/>
        </authorList>
    </citation>
    <scope>NUCLEOTIDE SEQUENCE</scope>
    <source>
        <strain evidence="1">CtoiW10</strain>
    </source>
</reference>
<accession>A0A8S5LPC4</accession>
<organism evidence="1">
    <name type="scientific">Siphoviridae sp. ctoiW10</name>
    <dbReference type="NCBI Taxonomy" id="2827592"/>
    <lineage>
        <taxon>Viruses</taxon>
        <taxon>Duplodnaviria</taxon>
        <taxon>Heunggongvirae</taxon>
        <taxon>Uroviricota</taxon>
        <taxon>Caudoviricetes</taxon>
    </lineage>
</organism>
<protein>
    <submittedName>
        <fullName evidence="1">Type VI secretion protein</fullName>
    </submittedName>
</protein>